<dbReference type="PANTHER" id="PTHR31326:SF1">
    <property type="entry name" value="PROTEIN CLT2, CHLOROPLASTIC"/>
    <property type="match status" value="1"/>
</dbReference>
<evidence type="ECO:0000256" key="6">
    <source>
        <dbReference type="ARBA" id="ARBA00023136"/>
    </source>
</evidence>
<accession>A0A7J6SUG1</accession>
<evidence type="ECO:0000256" key="3">
    <source>
        <dbReference type="ARBA" id="ARBA00022448"/>
    </source>
</evidence>
<feature type="transmembrane region" description="Helical" evidence="7">
    <location>
        <begin position="227"/>
        <end position="260"/>
    </location>
</feature>
<gene>
    <name evidence="8" type="ORF">FOZ62_007349</name>
</gene>
<feature type="transmembrane region" description="Helical" evidence="7">
    <location>
        <begin position="96"/>
        <end position="114"/>
    </location>
</feature>
<evidence type="ECO:0000313" key="8">
    <source>
        <dbReference type="EMBL" id="KAF4735816.1"/>
    </source>
</evidence>
<name>A0A7J6SUG1_PEROL</name>
<evidence type="ECO:0000256" key="4">
    <source>
        <dbReference type="ARBA" id="ARBA00022692"/>
    </source>
</evidence>
<dbReference type="AlphaFoldDB" id="A0A7J6SUG1"/>
<evidence type="ECO:0000256" key="2">
    <source>
        <dbReference type="ARBA" id="ARBA00006690"/>
    </source>
</evidence>
<feature type="transmembrane region" description="Helical" evidence="7">
    <location>
        <begin position="169"/>
        <end position="189"/>
    </location>
</feature>
<reference evidence="8 9" key="1">
    <citation type="submission" date="2020-04" db="EMBL/GenBank/DDBJ databases">
        <title>Perkinsus olseni comparative genomics.</title>
        <authorList>
            <person name="Bogema D.R."/>
        </authorList>
    </citation>
    <scope>NUCLEOTIDE SEQUENCE [LARGE SCALE GENOMIC DNA]</scope>
    <source>
        <strain evidence="8">ATCC PRA-205</strain>
    </source>
</reference>
<keyword evidence="4 7" id="KW-0812">Transmembrane</keyword>
<keyword evidence="5 7" id="KW-1133">Transmembrane helix</keyword>
<dbReference type="EMBL" id="JABANM010012537">
    <property type="protein sequence ID" value="KAF4735816.1"/>
    <property type="molecule type" value="Genomic_DNA"/>
</dbReference>
<comment type="caution">
    <text evidence="8">The sequence shown here is derived from an EMBL/GenBank/DDBJ whole genome shotgun (WGS) entry which is preliminary data.</text>
</comment>
<feature type="transmembrane region" description="Helical" evidence="7">
    <location>
        <begin position="280"/>
        <end position="303"/>
    </location>
</feature>
<feature type="transmembrane region" description="Helical" evidence="7">
    <location>
        <begin position="126"/>
        <end position="149"/>
    </location>
</feature>
<keyword evidence="3" id="KW-0813">Transport</keyword>
<evidence type="ECO:0000256" key="1">
    <source>
        <dbReference type="ARBA" id="ARBA00004141"/>
    </source>
</evidence>
<dbReference type="InterPro" id="IPR013936">
    <property type="entry name" value="CRT-like"/>
</dbReference>
<feature type="transmembrane region" description="Helical" evidence="7">
    <location>
        <begin position="201"/>
        <end position="220"/>
    </location>
</feature>
<dbReference type="GO" id="GO:0016020">
    <property type="term" value="C:membrane"/>
    <property type="evidence" value="ECO:0007669"/>
    <property type="project" value="UniProtKB-SubCell"/>
</dbReference>
<evidence type="ECO:0000256" key="5">
    <source>
        <dbReference type="ARBA" id="ARBA00022989"/>
    </source>
</evidence>
<comment type="similarity">
    <text evidence="2">Belongs to the CRT-like transporter family.</text>
</comment>
<feature type="non-terminal residue" evidence="8">
    <location>
        <position position="1"/>
    </location>
</feature>
<dbReference type="Proteomes" id="UP000574390">
    <property type="component" value="Unassembled WGS sequence"/>
</dbReference>
<comment type="subcellular location">
    <subcellularLocation>
        <location evidence="1">Membrane</location>
        <topology evidence="1">Multi-pass membrane protein</topology>
    </subcellularLocation>
</comment>
<dbReference type="Pfam" id="PF08627">
    <property type="entry name" value="CRT-like"/>
    <property type="match status" value="1"/>
</dbReference>
<keyword evidence="6 7" id="KW-0472">Membrane</keyword>
<evidence type="ECO:0000313" key="9">
    <source>
        <dbReference type="Proteomes" id="UP000574390"/>
    </source>
</evidence>
<sequence>EHNSNQRCHRPSSGEATTDRASVTTADLVVIIVDLYHCTAFSEWTALLGQVDGVSLMGSEKETRVPPPLEIPLLPQEEATSPQPTCSEFLCQPRNVLILLAFLLCIAGSINDVSCKIVQNVYGQDYAFFVDQFCNVGYMVMTAVPAMVLRSERKNQKQREDTFPPQYKFAIMGLLDGLGTLFSSIGGPSTPGQFQTVLNQTLIPVTMICSSLVLGTTYNIKSIGAAFIVFASACITVIPSLSGASTANCSGLSVCLYFLSNIPMALSNVYKESGFNNYAVGVWTMTAYVAAYQTIISFGLGFLQC</sequence>
<dbReference type="PANTHER" id="PTHR31326">
    <property type="entry name" value="PROTEIN CLT2, CHLOROPLASTIC"/>
    <property type="match status" value="1"/>
</dbReference>
<protein>
    <submittedName>
        <fullName evidence="8">Uncharacterized protein</fullName>
    </submittedName>
</protein>
<feature type="non-terminal residue" evidence="8">
    <location>
        <position position="305"/>
    </location>
</feature>
<evidence type="ECO:0000256" key="7">
    <source>
        <dbReference type="SAM" id="Phobius"/>
    </source>
</evidence>
<proteinExistence type="inferred from homology"/>
<organism evidence="8 9">
    <name type="scientific">Perkinsus olseni</name>
    <name type="common">Perkinsus atlanticus</name>
    <dbReference type="NCBI Taxonomy" id="32597"/>
    <lineage>
        <taxon>Eukaryota</taxon>
        <taxon>Sar</taxon>
        <taxon>Alveolata</taxon>
        <taxon>Perkinsozoa</taxon>
        <taxon>Perkinsea</taxon>
        <taxon>Perkinsida</taxon>
        <taxon>Perkinsidae</taxon>
        <taxon>Perkinsus</taxon>
    </lineage>
</organism>